<dbReference type="GO" id="GO:0016491">
    <property type="term" value="F:oxidoreductase activity"/>
    <property type="evidence" value="ECO:0007669"/>
    <property type="project" value="UniProtKB-KW"/>
</dbReference>
<dbReference type="InterPro" id="IPR001155">
    <property type="entry name" value="OxRdtase_FMN_N"/>
</dbReference>
<dbReference type="OrthoDB" id="9772736at2"/>
<dbReference type="InterPro" id="IPR013785">
    <property type="entry name" value="Aldolase_TIM"/>
</dbReference>
<evidence type="ECO:0000313" key="4">
    <source>
        <dbReference type="EMBL" id="QWU16468.1"/>
    </source>
</evidence>
<protein>
    <submittedName>
        <fullName evidence="5">NADH:flavin oxidoreductase / NADH oxidase family protein</fullName>
    </submittedName>
</protein>
<dbReference type="RefSeq" id="WP_051500659.1">
    <property type="nucleotide sequence ID" value="NZ_CP076607.1"/>
</dbReference>
<dbReference type="Proteomes" id="UP000198809">
    <property type="component" value="Unassembled WGS sequence"/>
</dbReference>
<feature type="domain" description="NADH:flavin oxidoreductase/NADH oxidase N-terminal" evidence="3">
    <location>
        <begin position="7"/>
        <end position="196"/>
    </location>
</feature>
<reference evidence="4 7" key="2">
    <citation type="submission" date="2021-06" db="EMBL/GenBank/DDBJ databases">
        <title>Whole genome sequence of Paenibacillus sophorae DSM23020 for comparative genomics.</title>
        <authorList>
            <person name="Kim M.-J."/>
            <person name="Lee G."/>
            <person name="Shin J.-H."/>
        </authorList>
    </citation>
    <scope>NUCLEOTIDE SEQUENCE [LARGE SCALE GENOMIC DNA]</scope>
    <source>
        <strain evidence="4 7">DSM 23020</strain>
    </source>
</reference>
<evidence type="ECO:0000256" key="2">
    <source>
        <dbReference type="ARBA" id="ARBA00023002"/>
    </source>
</evidence>
<evidence type="ECO:0000313" key="7">
    <source>
        <dbReference type="Proteomes" id="UP000683429"/>
    </source>
</evidence>
<dbReference type="EMBL" id="FODH01000007">
    <property type="protein sequence ID" value="SEO37924.1"/>
    <property type="molecule type" value="Genomic_DNA"/>
</dbReference>
<keyword evidence="2" id="KW-0560">Oxidoreductase</keyword>
<evidence type="ECO:0000259" key="3">
    <source>
        <dbReference type="Pfam" id="PF00724"/>
    </source>
</evidence>
<dbReference type="GO" id="GO:0010181">
    <property type="term" value="F:FMN binding"/>
    <property type="evidence" value="ECO:0007669"/>
    <property type="project" value="InterPro"/>
</dbReference>
<evidence type="ECO:0000313" key="6">
    <source>
        <dbReference type="Proteomes" id="UP000198809"/>
    </source>
</evidence>
<dbReference type="InterPro" id="IPR051799">
    <property type="entry name" value="NADH_flavin_oxidoreductase"/>
</dbReference>
<dbReference type="PANTHER" id="PTHR43656">
    <property type="entry name" value="BINDING OXIDOREDUCTASE, PUTATIVE (AFU_ORTHOLOGUE AFUA_2G08260)-RELATED"/>
    <property type="match status" value="1"/>
</dbReference>
<dbReference type="AlphaFoldDB" id="A0A1H8P865"/>
<dbReference type="STRING" id="1333845.SAMN04487895_10781"/>
<keyword evidence="7" id="KW-1185">Reference proteome</keyword>
<accession>A0A1H8P865</accession>
<gene>
    <name evidence="4" type="ORF">KP014_04315</name>
    <name evidence="5" type="ORF">SAMN04487895_10781</name>
</gene>
<proteinExistence type="predicted"/>
<dbReference type="SUPFAM" id="SSF51395">
    <property type="entry name" value="FMN-linked oxidoreductases"/>
    <property type="match status" value="1"/>
</dbReference>
<dbReference type="EMBL" id="CP076607">
    <property type="protein sequence ID" value="QWU16468.1"/>
    <property type="molecule type" value="Genomic_DNA"/>
</dbReference>
<reference evidence="5 6" key="1">
    <citation type="submission" date="2016-10" db="EMBL/GenBank/DDBJ databases">
        <authorList>
            <person name="de Groot N.N."/>
        </authorList>
    </citation>
    <scope>NUCLEOTIDE SEQUENCE [LARGE SCALE GENOMIC DNA]</scope>
    <source>
        <strain evidence="5 6">CGMCC 1.10238</strain>
    </source>
</reference>
<dbReference type="Pfam" id="PF00724">
    <property type="entry name" value="Oxidored_FMN"/>
    <property type="match status" value="1"/>
</dbReference>
<sequence>MDGGCPSTEEIKAIIEPFGESALRAKRAGFDGVQIHAGHRYFLSQLLSPSKNGRQDEYGGSLENKARLIIESYDEIRRRAGEDFGVFIKLNSTDLDEDDEVFTSCRYLCKQLADRGIDGIEISGGYGPFRPSPLFPYKESVLRDDAARIAKDVQVPVILVGLNRTPAVMEEILNTTDIEYFAISRPLMHQPDLPKSWWEQAKQQA</sequence>
<name>A0A1H8P865_9BACL</name>
<dbReference type="Gene3D" id="3.20.20.70">
    <property type="entry name" value="Aldolase class I"/>
    <property type="match status" value="1"/>
</dbReference>
<evidence type="ECO:0000313" key="5">
    <source>
        <dbReference type="EMBL" id="SEO37924.1"/>
    </source>
</evidence>
<dbReference type="PANTHER" id="PTHR43656:SF2">
    <property type="entry name" value="BINDING OXIDOREDUCTASE, PUTATIVE (AFU_ORTHOLOGUE AFUA_2G08260)-RELATED"/>
    <property type="match status" value="1"/>
</dbReference>
<dbReference type="Proteomes" id="UP000683429">
    <property type="component" value="Chromosome"/>
</dbReference>
<keyword evidence="1" id="KW-0285">Flavoprotein</keyword>
<evidence type="ECO:0000256" key="1">
    <source>
        <dbReference type="ARBA" id="ARBA00022630"/>
    </source>
</evidence>
<organism evidence="5 6">
    <name type="scientific">Paenibacillus sophorae</name>
    <dbReference type="NCBI Taxonomy" id="1333845"/>
    <lineage>
        <taxon>Bacteria</taxon>
        <taxon>Bacillati</taxon>
        <taxon>Bacillota</taxon>
        <taxon>Bacilli</taxon>
        <taxon>Bacillales</taxon>
        <taxon>Paenibacillaceae</taxon>
        <taxon>Paenibacillus</taxon>
    </lineage>
</organism>